<proteinExistence type="predicted"/>
<dbReference type="Proteomes" id="UP000050920">
    <property type="component" value="Unassembled WGS sequence"/>
</dbReference>
<reference evidence="1 2" key="1">
    <citation type="journal article" date="2015" name="Genome Announc.">
        <title>Expanding the biotechnology potential of lactobacilli through comparative genomics of 213 strains and associated genera.</title>
        <authorList>
            <person name="Sun Z."/>
            <person name="Harris H.M."/>
            <person name="McCann A."/>
            <person name="Guo C."/>
            <person name="Argimon S."/>
            <person name="Zhang W."/>
            <person name="Yang X."/>
            <person name="Jeffery I.B."/>
            <person name="Cooney J.C."/>
            <person name="Kagawa T.F."/>
            <person name="Liu W."/>
            <person name="Song Y."/>
            <person name="Salvetti E."/>
            <person name="Wrobel A."/>
            <person name="Rasinkangas P."/>
            <person name="Parkhill J."/>
            <person name="Rea M.C."/>
            <person name="O'Sullivan O."/>
            <person name="Ritari J."/>
            <person name="Douillard F.P."/>
            <person name="Paul Ross R."/>
            <person name="Yang R."/>
            <person name="Briner A.E."/>
            <person name="Felis G.E."/>
            <person name="de Vos W.M."/>
            <person name="Barrangou R."/>
            <person name="Klaenhammer T.R."/>
            <person name="Caufield P.W."/>
            <person name="Cui Y."/>
            <person name="Zhang H."/>
            <person name="O'Toole P.W."/>
        </authorList>
    </citation>
    <scope>NUCLEOTIDE SEQUENCE [LARGE SCALE GENOMIC DNA]</scope>
    <source>
        <strain evidence="1 2">DSM 21115</strain>
    </source>
</reference>
<evidence type="ECO:0000313" key="1">
    <source>
        <dbReference type="EMBL" id="KRO23706.1"/>
    </source>
</evidence>
<dbReference type="AlphaFoldDB" id="A0A0R2NL57"/>
<keyword evidence="2" id="KW-1185">Reference proteome</keyword>
<name>A0A0R2NL57_9LACO</name>
<dbReference type="EMBL" id="AYGX02000166">
    <property type="protein sequence ID" value="KRO23706.1"/>
    <property type="molecule type" value="Genomic_DNA"/>
</dbReference>
<organism evidence="1 2">
    <name type="scientific">Lactiplantibacillus fabifermentans DSM 21115</name>
    <dbReference type="NCBI Taxonomy" id="1413187"/>
    <lineage>
        <taxon>Bacteria</taxon>
        <taxon>Bacillati</taxon>
        <taxon>Bacillota</taxon>
        <taxon>Bacilli</taxon>
        <taxon>Lactobacillales</taxon>
        <taxon>Lactobacillaceae</taxon>
        <taxon>Lactiplantibacillus</taxon>
    </lineage>
</organism>
<evidence type="ECO:0000313" key="2">
    <source>
        <dbReference type="Proteomes" id="UP000050920"/>
    </source>
</evidence>
<protein>
    <submittedName>
        <fullName evidence="1">Uncharacterized protein</fullName>
    </submittedName>
</protein>
<sequence>MSCRWGENKKNCCITLFVRTNQYFEPCHQKGDAGNLNVIGTAFLTLLLFMNDIKQ</sequence>
<comment type="caution">
    <text evidence="1">The sequence shown here is derived from an EMBL/GenBank/DDBJ whole genome shotgun (WGS) entry which is preliminary data.</text>
</comment>
<gene>
    <name evidence="1" type="ORF">DY78_GL001743</name>
</gene>
<accession>A0A0R2NL57</accession>